<dbReference type="AlphaFoldDB" id="A0A8S9Z9Y9"/>
<reference evidence="2" key="1">
    <citation type="submission" date="2019-07" db="EMBL/GenBank/DDBJ databases">
        <title>Annotation for the trematode Paragonimus miyazaki's.</title>
        <authorList>
            <person name="Choi Y.-J."/>
        </authorList>
    </citation>
    <scope>NUCLEOTIDE SEQUENCE</scope>
    <source>
        <strain evidence="2">Japan</strain>
    </source>
</reference>
<feature type="region of interest" description="Disordered" evidence="1">
    <location>
        <begin position="87"/>
        <end position="136"/>
    </location>
</feature>
<protein>
    <submittedName>
        <fullName evidence="2">Uncharacterized protein</fullName>
    </submittedName>
</protein>
<gene>
    <name evidence="2" type="ORF">EG68_01955</name>
</gene>
<feature type="region of interest" description="Disordered" evidence="1">
    <location>
        <begin position="178"/>
        <end position="206"/>
    </location>
</feature>
<sequence length="547" mass="61060">MAPTQRASLALSQPPPPIELPPPLPQQLPTSAAMVHLMSPSPQMLALLAPTSNLLNSSLQKLRPRVPRMGTAMPVLPMVTTNRNLGSSFTGKHRTTNSVDNLVSNQDSSKTTSEHGTVNLLNIHSSTSKSTKSTAERKLPPIHLILSSTRNGSHGISYDFRRLFKRYSCANERLTPISERTNGSLSPTKRLSNRSRSSSSSNCSELTETTNLSMTWPLSRSQTDLSNKVYRSISCASDDGSKQTTLCESEKIVSTDTNPMNPILTSDLEGDSPETVNPTVRRSPEAEEWMRMIDSEEILRQLRSMRIVTLTAKRWRIKRRADGTRYLAIRKSNETSCCVHHDNSKNNLSTVVQMKTVESPKAHPPNESDISPASQLTSRKPRLYPLRPTSPKPTGYNQEEEKEHEESDKNTQKLTQGIRRYSPLTTLRGTDRCSSKPTSPTQCESELSRPRRRTRRHWVDDHPGIHRFQRASSQQERPSCTISCPMQSPRLPCDRFSYSSHCTSRGQHSRQIMRDASVLHTCSKYGTILSSGSSTTSGTKLVTMLVV</sequence>
<dbReference type="OrthoDB" id="6262546at2759"/>
<feature type="compositionally biased region" description="Polar residues" evidence="1">
    <location>
        <begin position="87"/>
        <end position="124"/>
    </location>
</feature>
<accession>A0A8S9Z9Y9</accession>
<evidence type="ECO:0000256" key="1">
    <source>
        <dbReference type="SAM" id="MobiDB-lite"/>
    </source>
</evidence>
<feature type="compositionally biased region" description="Polar residues" evidence="1">
    <location>
        <begin position="1"/>
        <end position="11"/>
    </location>
</feature>
<proteinExistence type="predicted"/>
<feature type="compositionally biased region" description="Polar residues" evidence="1">
    <location>
        <begin position="435"/>
        <end position="445"/>
    </location>
</feature>
<feature type="compositionally biased region" description="Polar residues" evidence="1">
    <location>
        <begin position="255"/>
        <end position="264"/>
    </location>
</feature>
<feature type="region of interest" description="Disordered" evidence="1">
    <location>
        <begin position="357"/>
        <end position="455"/>
    </location>
</feature>
<evidence type="ECO:0000313" key="2">
    <source>
        <dbReference type="EMBL" id="KAF7260668.1"/>
    </source>
</evidence>
<name>A0A8S9Z9Y9_9TREM</name>
<feature type="compositionally biased region" description="Pro residues" evidence="1">
    <location>
        <begin position="13"/>
        <end position="24"/>
    </location>
</feature>
<feature type="compositionally biased region" description="Basic and acidic residues" evidence="1">
    <location>
        <begin position="399"/>
        <end position="411"/>
    </location>
</feature>
<feature type="region of interest" description="Disordered" evidence="1">
    <location>
        <begin position="255"/>
        <end position="282"/>
    </location>
</feature>
<comment type="caution">
    <text evidence="2">The sequence shown here is derived from an EMBL/GenBank/DDBJ whole genome shotgun (WGS) entry which is preliminary data.</text>
</comment>
<dbReference type="Proteomes" id="UP000822476">
    <property type="component" value="Unassembled WGS sequence"/>
</dbReference>
<feature type="compositionally biased region" description="Polar residues" evidence="1">
    <location>
        <begin position="178"/>
        <end position="189"/>
    </location>
</feature>
<feature type="compositionally biased region" description="Polar residues" evidence="1">
    <location>
        <begin position="368"/>
        <end position="378"/>
    </location>
</feature>
<organism evidence="2 3">
    <name type="scientific">Paragonimus skrjabini miyazakii</name>
    <dbReference type="NCBI Taxonomy" id="59628"/>
    <lineage>
        <taxon>Eukaryota</taxon>
        <taxon>Metazoa</taxon>
        <taxon>Spiralia</taxon>
        <taxon>Lophotrochozoa</taxon>
        <taxon>Platyhelminthes</taxon>
        <taxon>Trematoda</taxon>
        <taxon>Digenea</taxon>
        <taxon>Plagiorchiida</taxon>
        <taxon>Troglotremata</taxon>
        <taxon>Troglotrematidae</taxon>
        <taxon>Paragonimus</taxon>
    </lineage>
</organism>
<dbReference type="EMBL" id="JTDE01000653">
    <property type="protein sequence ID" value="KAF7260668.1"/>
    <property type="molecule type" value="Genomic_DNA"/>
</dbReference>
<feature type="region of interest" description="Disordered" evidence="1">
    <location>
        <begin position="1"/>
        <end position="24"/>
    </location>
</feature>
<feature type="compositionally biased region" description="Low complexity" evidence="1">
    <location>
        <begin position="194"/>
        <end position="206"/>
    </location>
</feature>
<keyword evidence="3" id="KW-1185">Reference proteome</keyword>
<evidence type="ECO:0000313" key="3">
    <source>
        <dbReference type="Proteomes" id="UP000822476"/>
    </source>
</evidence>